<keyword evidence="1" id="KW-0732">Signal</keyword>
<evidence type="ECO:0000313" key="4">
    <source>
        <dbReference type="Proteomes" id="UP000324748"/>
    </source>
</evidence>
<proteinExistence type="predicted"/>
<feature type="signal peptide" evidence="1">
    <location>
        <begin position="1"/>
        <end position="23"/>
    </location>
</feature>
<comment type="caution">
    <text evidence="3">The sequence shown here is derived from an EMBL/GenBank/DDBJ whole genome shotgun (WGS) entry which is preliminary data.</text>
</comment>
<evidence type="ECO:0000313" key="3">
    <source>
        <dbReference type="EMBL" id="KAA1103236.1"/>
    </source>
</evidence>
<evidence type="ECO:0000256" key="1">
    <source>
        <dbReference type="SAM" id="SignalP"/>
    </source>
</evidence>
<keyword evidence="4" id="KW-1185">Reference proteome</keyword>
<evidence type="ECO:0000313" key="2">
    <source>
        <dbReference type="EMBL" id="KAA1070121.1"/>
    </source>
</evidence>
<reference evidence="4 5" key="1">
    <citation type="submission" date="2019-05" db="EMBL/GenBank/DDBJ databases">
        <title>Emergence of the Ug99 lineage of the wheat stem rust pathogen through somatic hybridization.</title>
        <authorList>
            <person name="Li F."/>
            <person name="Upadhyaya N.M."/>
            <person name="Sperschneider J."/>
            <person name="Matny O."/>
            <person name="Nguyen-Phuc H."/>
            <person name="Mago R."/>
            <person name="Raley C."/>
            <person name="Miller M.E."/>
            <person name="Silverstein K.A.T."/>
            <person name="Henningsen E."/>
            <person name="Hirsch C.D."/>
            <person name="Visser B."/>
            <person name="Pretorius Z.A."/>
            <person name="Steffenson B.J."/>
            <person name="Schwessinger B."/>
            <person name="Dodds P.N."/>
            <person name="Figueroa M."/>
        </authorList>
    </citation>
    <scope>NUCLEOTIDE SEQUENCE [LARGE SCALE GENOMIC DNA]</scope>
    <source>
        <strain evidence="3">21-0</strain>
        <strain evidence="2 5">Ug99</strain>
    </source>
</reference>
<gene>
    <name evidence="3" type="ORF">PGT21_010637</name>
    <name evidence="2" type="ORF">PGTUg99_006654</name>
</gene>
<sequence>MRILEVFCSISLLLLLSGLHVVGNETYPCVWPGCTAMGYLLTSGQVEDLKFKPTEECGQIVEQEPGVFETCKNQCVKLYYRCMFCHRFYRTNHPTLRLESDHRTSGCTGDHLNQEPLTLNLLDRACRQGPSRIRK</sequence>
<dbReference type="Proteomes" id="UP000324748">
    <property type="component" value="Unassembled WGS sequence"/>
</dbReference>
<name>A0A5B0PQT6_PUCGR</name>
<evidence type="ECO:0000313" key="5">
    <source>
        <dbReference type="Proteomes" id="UP000325313"/>
    </source>
</evidence>
<accession>A0A5B0PQT6</accession>
<organism evidence="3 4">
    <name type="scientific">Puccinia graminis f. sp. tritici</name>
    <dbReference type="NCBI Taxonomy" id="56615"/>
    <lineage>
        <taxon>Eukaryota</taxon>
        <taxon>Fungi</taxon>
        <taxon>Dikarya</taxon>
        <taxon>Basidiomycota</taxon>
        <taxon>Pucciniomycotina</taxon>
        <taxon>Pucciniomycetes</taxon>
        <taxon>Pucciniales</taxon>
        <taxon>Pucciniaceae</taxon>
        <taxon>Puccinia</taxon>
    </lineage>
</organism>
<dbReference type="AlphaFoldDB" id="A0A5B0PQT6"/>
<protein>
    <submittedName>
        <fullName evidence="3">Uncharacterized protein</fullName>
    </submittedName>
</protein>
<dbReference type="EMBL" id="VDEP01000484">
    <property type="protein sequence ID" value="KAA1070121.1"/>
    <property type="molecule type" value="Genomic_DNA"/>
</dbReference>
<dbReference type="Proteomes" id="UP000325313">
    <property type="component" value="Unassembled WGS sequence"/>
</dbReference>
<feature type="chain" id="PRO_5036137789" evidence="1">
    <location>
        <begin position="24"/>
        <end position="135"/>
    </location>
</feature>
<dbReference type="EMBL" id="VSWC01000042">
    <property type="protein sequence ID" value="KAA1103236.1"/>
    <property type="molecule type" value="Genomic_DNA"/>
</dbReference>